<dbReference type="EMBL" id="LAZR01043878">
    <property type="protein sequence ID" value="KKL06040.1"/>
    <property type="molecule type" value="Genomic_DNA"/>
</dbReference>
<comment type="caution">
    <text evidence="1">The sequence shown here is derived from an EMBL/GenBank/DDBJ whole genome shotgun (WGS) entry which is preliminary data.</text>
</comment>
<proteinExistence type="predicted"/>
<evidence type="ECO:0000313" key="1">
    <source>
        <dbReference type="EMBL" id="KKL06040.1"/>
    </source>
</evidence>
<reference evidence="1" key="1">
    <citation type="journal article" date="2015" name="Nature">
        <title>Complex archaea that bridge the gap between prokaryotes and eukaryotes.</title>
        <authorList>
            <person name="Spang A."/>
            <person name="Saw J.H."/>
            <person name="Jorgensen S.L."/>
            <person name="Zaremba-Niedzwiedzka K."/>
            <person name="Martijn J."/>
            <person name="Lind A.E."/>
            <person name="van Eijk R."/>
            <person name="Schleper C."/>
            <person name="Guy L."/>
            <person name="Ettema T.J."/>
        </authorList>
    </citation>
    <scope>NUCLEOTIDE SEQUENCE</scope>
</reference>
<name>A0A0F9A973_9ZZZZ</name>
<organism evidence="1">
    <name type="scientific">marine sediment metagenome</name>
    <dbReference type="NCBI Taxonomy" id="412755"/>
    <lineage>
        <taxon>unclassified sequences</taxon>
        <taxon>metagenomes</taxon>
        <taxon>ecological metagenomes</taxon>
    </lineage>
</organism>
<protein>
    <submittedName>
        <fullName evidence="1">Uncharacterized protein</fullName>
    </submittedName>
</protein>
<gene>
    <name evidence="1" type="ORF">LCGC14_2600040</name>
</gene>
<accession>A0A0F9A973</accession>
<feature type="non-terminal residue" evidence="1">
    <location>
        <position position="1"/>
    </location>
</feature>
<sequence length="44" mass="4798">IEFAKNVRESDGSGMKRRLVGNLGVAKAGSSRKYERARERSSGS</sequence>
<dbReference type="AlphaFoldDB" id="A0A0F9A973"/>